<dbReference type="HOGENOM" id="CLU_497009_0_0_1"/>
<feature type="region of interest" description="Disordered" evidence="7">
    <location>
        <begin position="506"/>
        <end position="534"/>
    </location>
</feature>
<dbReference type="GO" id="GO:0005681">
    <property type="term" value="C:spliceosomal complex"/>
    <property type="evidence" value="ECO:0007669"/>
    <property type="project" value="TreeGrafter"/>
</dbReference>
<dbReference type="PROSITE" id="PS00690">
    <property type="entry name" value="DEAH_ATP_HELICASE"/>
    <property type="match status" value="1"/>
</dbReference>
<dbReference type="GO" id="GO:0006397">
    <property type="term" value="P:mRNA processing"/>
    <property type="evidence" value="ECO:0007669"/>
    <property type="project" value="UniProtKB-KW"/>
</dbReference>
<comment type="catalytic activity">
    <reaction evidence="6">
        <text>ATP + H2O = ADP + phosphate + H(+)</text>
        <dbReference type="Rhea" id="RHEA:13065"/>
        <dbReference type="ChEBI" id="CHEBI:15377"/>
        <dbReference type="ChEBI" id="CHEBI:15378"/>
        <dbReference type="ChEBI" id="CHEBI:30616"/>
        <dbReference type="ChEBI" id="CHEBI:43474"/>
        <dbReference type="ChEBI" id="CHEBI:456216"/>
        <dbReference type="EC" id="3.6.4.13"/>
    </reaction>
</comment>
<dbReference type="SUPFAM" id="SSF52540">
    <property type="entry name" value="P-loop containing nucleoside triphosphate hydrolases"/>
    <property type="match status" value="1"/>
</dbReference>
<dbReference type="GO" id="GO:0008380">
    <property type="term" value="P:RNA splicing"/>
    <property type="evidence" value="ECO:0007669"/>
    <property type="project" value="UniProtKB-KW"/>
</dbReference>
<feature type="domain" description="Helicase C-terminal" evidence="9">
    <location>
        <begin position="199"/>
        <end position="384"/>
    </location>
</feature>
<dbReference type="PROSITE" id="PS51192">
    <property type="entry name" value="HELICASE_ATP_BIND_1"/>
    <property type="match status" value="1"/>
</dbReference>
<dbReference type="Gene3D" id="3.40.50.300">
    <property type="entry name" value="P-loop containing nucleotide triphosphate hydrolases"/>
    <property type="match status" value="2"/>
</dbReference>
<evidence type="ECO:0000256" key="1">
    <source>
        <dbReference type="ARBA" id="ARBA00012552"/>
    </source>
</evidence>
<keyword evidence="4" id="KW-0547">Nucleotide-binding</keyword>
<keyword evidence="4" id="KW-0067">ATP-binding</keyword>
<dbReference type="PANTHER" id="PTHR18934">
    <property type="entry name" value="ATP-DEPENDENT RNA HELICASE"/>
    <property type="match status" value="1"/>
</dbReference>
<keyword evidence="2" id="KW-0507">mRNA processing</keyword>
<evidence type="ECO:0000256" key="2">
    <source>
        <dbReference type="ARBA" id="ARBA00022664"/>
    </source>
</evidence>
<feature type="domain" description="Helicase ATP-binding" evidence="8">
    <location>
        <begin position="61"/>
        <end position="227"/>
    </location>
</feature>
<keyword evidence="4" id="KW-0347">Helicase</keyword>
<dbReference type="PANTHER" id="PTHR18934:SF109">
    <property type="entry name" value="ATP-DEPENDENT RNA HELICASE DHX15 HOMOLOG"/>
    <property type="match status" value="1"/>
</dbReference>
<dbReference type="PROSITE" id="PS51194">
    <property type="entry name" value="HELICASE_CTER"/>
    <property type="match status" value="1"/>
</dbReference>
<dbReference type="SMART" id="SM00490">
    <property type="entry name" value="HELICc"/>
    <property type="match status" value="1"/>
</dbReference>
<dbReference type="InParanoid" id="A0A067PCU5"/>
<gene>
    <name evidence="10" type="ORF">JAAARDRAFT_81071</name>
</gene>
<name>A0A067PCU5_9AGAM</name>
<dbReference type="InterPro" id="IPR002464">
    <property type="entry name" value="DNA/RNA_helicase_DEAH_CS"/>
</dbReference>
<keyword evidence="5" id="KW-0508">mRNA splicing</keyword>
<evidence type="ECO:0000313" key="10">
    <source>
        <dbReference type="EMBL" id="KDQ52579.1"/>
    </source>
</evidence>
<dbReference type="STRING" id="933084.A0A067PCU5"/>
<dbReference type="InterPro" id="IPR014001">
    <property type="entry name" value="Helicase_ATP-bd"/>
</dbReference>
<organism evidence="10 11">
    <name type="scientific">Jaapia argillacea MUCL 33604</name>
    <dbReference type="NCBI Taxonomy" id="933084"/>
    <lineage>
        <taxon>Eukaryota</taxon>
        <taxon>Fungi</taxon>
        <taxon>Dikarya</taxon>
        <taxon>Basidiomycota</taxon>
        <taxon>Agaricomycotina</taxon>
        <taxon>Agaricomycetes</taxon>
        <taxon>Agaricomycetidae</taxon>
        <taxon>Jaapiales</taxon>
        <taxon>Jaapiaceae</taxon>
        <taxon>Jaapia</taxon>
    </lineage>
</organism>
<evidence type="ECO:0000256" key="3">
    <source>
        <dbReference type="ARBA" id="ARBA00022801"/>
    </source>
</evidence>
<feature type="non-terminal residue" evidence="10">
    <location>
        <position position="548"/>
    </location>
</feature>
<dbReference type="GO" id="GO:0003724">
    <property type="term" value="F:RNA helicase activity"/>
    <property type="evidence" value="ECO:0007669"/>
    <property type="project" value="UniProtKB-EC"/>
</dbReference>
<accession>A0A067PCU5</accession>
<dbReference type="InterPro" id="IPR001650">
    <property type="entry name" value="Helicase_C-like"/>
</dbReference>
<keyword evidence="3" id="KW-0378">Hydrolase</keyword>
<dbReference type="Pfam" id="PF00271">
    <property type="entry name" value="Helicase_C"/>
    <property type="match status" value="1"/>
</dbReference>
<dbReference type="OrthoDB" id="10253254at2759"/>
<dbReference type="AlphaFoldDB" id="A0A067PCU5"/>
<evidence type="ECO:0000256" key="5">
    <source>
        <dbReference type="ARBA" id="ARBA00023187"/>
    </source>
</evidence>
<evidence type="ECO:0000259" key="9">
    <source>
        <dbReference type="PROSITE" id="PS51194"/>
    </source>
</evidence>
<protein>
    <recommendedName>
        <fullName evidence="1">RNA helicase</fullName>
        <ecNumber evidence="1">3.6.4.13</ecNumber>
    </recommendedName>
</protein>
<dbReference type="GO" id="GO:0016787">
    <property type="term" value="F:hydrolase activity"/>
    <property type="evidence" value="ECO:0007669"/>
    <property type="project" value="UniProtKB-KW"/>
</dbReference>
<dbReference type="EC" id="3.6.4.13" evidence="1"/>
<dbReference type="GO" id="GO:0003723">
    <property type="term" value="F:RNA binding"/>
    <property type="evidence" value="ECO:0007669"/>
    <property type="project" value="TreeGrafter"/>
</dbReference>
<evidence type="ECO:0000313" key="11">
    <source>
        <dbReference type="Proteomes" id="UP000027265"/>
    </source>
</evidence>
<dbReference type="EMBL" id="KL197739">
    <property type="protein sequence ID" value="KDQ52579.1"/>
    <property type="molecule type" value="Genomic_DNA"/>
</dbReference>
<evidence type="ECO:0000256" key="7">
    <source>
        <dbReference type="SAM" id="MobiDB-lite"/>
    </source>
</evidence>
<proteinExistence type="predicted"/>
<dbReference type="InterPro" id="IPR027417">
    <property type="entry name" value="P-loop_NTPase"/>
</dbReference>
<sequence length="548" mass="61632">MVDPADPLSGFVRRSVDSNQVENVISGDANPFTRQPHSDKYRRILEGRRRLPVYAQMDEFYQLFNQNPIIIVGAEPGSGKTTQIPQFVCYSDLPHKSGKMVACTQPRRLGTTSAARRVADEMDVTLGNHVGYSIRFEDKTDPQTTFLMYMTNGLLLRELMNDPTLSRYSTIIFDEAHERTLEADLLMACLKPVVKERTDLKLVIMFATQEALKFQKFFAPAPRQPAPLFKVLGRAHPVDVIYTQRPEPDYVRAAIIVVLRIQQRIYDPHPPPHYPTGPPGRKVIVATDIAETSLTIDGIVYVVDPGISKQRVNNPRIRVDSLLVSPISKASAQQRAGRAGRTSHGKCFRLYTKRDFKKESQEQTHPEILRSNLATTMAKVLIVSPEFKYSSEMLSIALMLSDDQNNRQTKYKVGFWKDVLNVEREERNPECGSHFIHISHAIIWAAQTPYGDITFFSAIYCIWVASQVKPNSIITVSHVAAVALDNELCSPVNAANNVVTFLTVDPRTSHQQPDERPSLTPGNIGYGKPEQGYSIQNNLDVKTNLATR</sequence>
<evidence type="ECO:0000256" key="6">
    <source>
        <dbReference type="ARBA" id="ARBA00047984"/>
    </source>
</evidence>
<evidence type="ECO:0000259" key="8">
    <source>
        <dbReference type="PROSITE" id="PS51192"/>
    </source>
</evidence>
<dbReference type="CDD" id="cd18791">
    <property type="entry name" value="SF2_C_RHA"/>
    <property type="match status" value="1"/>
</dbReference>
<evidence type="ECO:0000256" key="4">
    <source>
        <dbReference type="ARBA" id="ARBA00022806"/>
    </source>
</evidence>
<dbReference type="SMART" id="SM00487">
    <property type="entry name" value="DEXDc"/>
    <property type="match status" value="1"/>
</dbReference>
<reference evidence="11" key="1">
    <citation type="journal article" date="2014" name="Proc. Natl. Acad. Sci. U.S.A.">
        <title>Extensive sampling of basidiomycete genomes demonstrates inadequacy of the white-rot/brown-rot paradigm for wood decay fungi.</title>
        <authorList>
            <person name="Riley R."/>
            <person name="Salamov A.A."/>
            <person name="Brown D.W."/>
            <person name="Nagy L.G."/>
            <person name="Floudas D."/>
            <person name="Held B.W."/>
            <person name="Levasseur A."/>
            <person name="Lombard V."/>
            <person name="Morin E."/>
            <person name="Otillar R."/>
            <person name="Lindquist E.A."/>
            <person name="Sun H."/>
            <person name="LaButti K.M."/>
            <person name="Schmutz J."/>
            <person name="Jabbour D."/>
            <person name="Luo H."/>
            <person name="Baker S.E."/>
            <person name="Pisabarro A.G."/>
            <person name="Walton J.D."/>
            <person name="Blanchette R.A."/>
            <person name="Henrissat B."/>
            <person name="Martin F."/>
            <person name="Cullen D."/>
            <person name="Hibbett D.S."/>
            <person name="Grigoriev I.V."/>
        </authorList>
    </citation>
    <scope>NUCLEOTIDE SEQUENCE [LARGE SCALE GENOMIC DNA]</scope>
    <source>
        <strain evidence="11">MUCL 33604</strain>
    </source>
</reference>
<dbReference type="Proteomes" id="UP000027265">
    <property type="component" value="Unassembled WGS sequence"/>
</dbReference>
<keyword evidence="11" id="KW-1185">Reference proteome</keyword>